<dbReference type="AlphaFoldDB" id="A0A314ZU12"/>
<evidence type="ECO:0000313" key="19">
    <source>
        <dbReference type="Proteomes" id="UP000250321"/>
    </source>
</evidence>
<evidence type="ECO:0000256" key="16">
    <source>
        <dbReference type="SAM" id="Phobius"/>
    </source>
</evidence>
<evidence type="ECO:0000256" key="14">
    <source>
        <dbReference type="ARBA" id="ARBA00048679"/>
    </source>
</evidence>
<keyword evidence="9 18" id="KW-0418">Kinase</keyword>
<comment type="catalytic activity">
    <reaction evidence="14">
        <text>L-seryl-[protein] + ATP = O-phospho-L-seryl-[protein] + ADP + H(+)</text>
        <dbReference type="Rhea" id="RHEA:17989"/>
        <dbReference type="Rhea" id="RHEA-COMP:9863"/>
        <dbReference type="Rhea" id="RHEA-COMP:11604"/>
        <dbReference type="ChEBI" id="CHEBI:15378"/>
        <dbReference type="ChEBI" id="CHEBI:29999"/>
        <dbReference type="ChEBI" id="CHEBI:30616"/>
        <dbReference type="ChEBI" id="CHEBI:83421"/>
        <dbReference type="ChEBI" id="CHEBI:456216"/>
        <dbReference type="EC" id="2.7.11.1"/>
    </reaction>
</comment>
<protein>
    <recommendedName>
        <fullName evidence="2">non-specific serine/threonine protein kinase</fullName>
        <ecNumber evidence="2">2.7.11.1</ecNumber>
    </recommendedName>
</protein>
<evidence type="ECO:0000256" key="4">
    <source>
        <dbReference type="ARBA" id="ARBA00022614"/>
    </source>
</evidence>
<dbReference type="SUPFAM" id="SSF52047">
    <property type="entry name" value="RNI-like"/>
    <property type="match status" value="1"/>
</dbReference>
<evidence type="ECO:0000256" key="1">
    <source>
        <dbReference type="ARBA" id="ARBA00004167"/>
    </source>
</evidence>
<dbReference type="EC" id="2.7.11.1" evidence="2"/>
<gene>
    <name evidence="18" type="ORF">Pyn_19881</name>
</gene>
<dbReference type="FunFam" id="3.80.10.10:FF:000383">
    <property type="entry name" value="Leucine-rich repeat receptor protein kinase EMS1"/>
    <property type="match status" value="1"/>
</dbReference>
<evidence type="ECO:0000256" key="7">
    <source>
        <dbReference type="ARBA" id="ARBA00022737"/>
    </source>
</evidence>
<dbReference type="EMBL" id="PJQY01000004">
    <property type="protein sequence ID" value="PQQ21843.1"/>
    <property type="molecule type" value="Genomic_DNA"/>
</dbReference>
<dbReference type="FunFam" id="3.80.10.10:FF:000095">
    <property type="entry name" value="LRR receptor-like serine/threonine-protein kinase GSO1"/>
    <property type="match status" value="2"/>
</dbReference>
<dbReference type="Gene3D" id="1.10.510.10">
    <property type="entry name" value="Transferase(Phosphotransferase) domain 1"/>
    <property type="match status" value="1"/>
</dbReference>
<dbReference type="Pfam" id="PF00069">
    <property type="entry name" value="Pkinase"/>
    <property type="match status" value="1"/>
</dbReference>
<sequence>MGTIPSWFGSFPKLETFNLYGNQFSGSIPTSIFNLSSLQVTNLNNNQLSGTIPDEIGNLQNLEMLALHVNNLHGLIPSTIFNISTLTTISLTGNQLAGSLPADIGLGVPNLQELFLSINKLTGPIPKFISNVSKLTKLDMATNSFTGFIPSTLCALTNLQWLNFEENNLTIDTSTPELNVLSCMANLQKLRRLHLVNNPLNTTLPVSLGNLSPSLQYIDLSICNLRGNIPNDIGNLSSLVLLNLGRNQLSESIPATMGRLLNLQVLYLNDNKLQGHIPYELCQLENLGDLGLGGNQLSGSVNLSSNSLAGSLSEGIGNLKVVTDIDLSNNHFSGIIPSSIGGLQNLVNLSLANNNLGGTIPNSFGNLISLELLDLSTNNLFGVIPKSLETLLHLKYLNLSSNKLQGEIPSGGPFQNFSAESFVSNSALCGAPRLHVPPCKNSTSASTSVLKYIILGILSAMLLGIFISVFILRRKRNVEVAEETTLLPQLQWRTVSYQELLRATNGFNESNLLGTGGFGSVYKGTLPNGTEVAVKVFNLELEGAFKTLDSECEMLSNIRHRNLIKIISSCNEIDFKALVLNYMSNGSLEKWLYSENYHSLNIMERLNIMIDIASALEYLHHGYPIPIVHCDLKPSNILLDHDMVAHVADFGIAKLLDGGDSITQTMTLATIGVWDRRNSFHKRGCVQLWYCSHGNIHKKKANR</sequence>
<evidence type="ECO:0000256" key="15">
    <source>
        <dbReference type="PROSITE-ProRule" id="PRU10141"/>
    </source>
</evidence>
<dbReference type="Pfam" id="PF13855">
    <property type="entry name" value="LRR_8"/>
    <property type="match status" value="2"/>
</dbReference>
<keyword evidence="6 16" id="KW-0812">Transmembrane</keyword>
<evidence type="ECO:0000256" key="6">
    <source>
        <dbReference type="ARBA" id="ARBA00022692"/>
    </source>
</evidence>
<dbReference type="GO" id="GO:0004674">
    <property type="term" value="F:protein serine/threonine kinase activity"/>
    <property type="evidence" value="ECO:0007669"/>
    <property type="project" value="UniProtKB-KW"/>
</dbReference>
<dbReference type="Proteomes" id="UP000250321">
    <property type="component" value="Unassembled WGS sequence"/>
</dbReference>
<dbReference type="SMART" id="SM00220">
    <property type="entry name" value="S_TKc"/>
    <property type="match status" value="1"/>
</dbReference>
<dbReference type="SUPFAM" id="SSF56112">
    <property type="entry name" value="Protein kinase-like (PK-like)"/>
    <property type="match status" value="1"/>
</dbReference>
<comment type="subcellular location">
    <subcellularLocation>
        <location evidence="1">Membrane</location>
        <topology evidence="1">Single-pass membrane protein</topology>
    </subcellularLocation>
</comment>
<evidence type="ECO:0000256" key="10">
    <source>
        <dbReference type="ARBA" id="ARBA00022840"/>
    </source>
</evidence>
<evidence type="ECO:0000256" key="8">
    <source>
        <dbReference type="ARBA" id="ARBA00022741"/>
    </source>
</evidence>
<keyword evidence="10 15" id="KW-0067">ATP-binding</keyword>
<dbReference type="FunFam" id="3.30.200.20:FF:000661">
    <property type="entry name" value="Serine-threonine protein kinase plant-type"/>
    <property type="match status" value="1"/>
</dbReference>
<dbReference type="InterPro" id="IPR003591">
    <property type="entry name" value="Leu-rich_rpt_typical-subtyp"/>
</dbReference>
<keyword evidence="19" id="KW-1185">Reference proteome</keyword>
<dbReference type="InterPro" id="IPR011009">
    <property type="entry name" value="Kinase-like_dom_sf"/>
</dbReference>
<dbReference type="PANTHER" id="PTHR27008:SF585">
    <property type="entry name" value="PROTEIN KINASE DOMAIN-CONTAINING PROTEIN"/>
    <property type="match status" value="1"/>
</dbReference>
<evidence type="ECO:0000256" key="5">
    <source>
        <dbReference type="ARBA" id="ARBA00022679"/>
    </source>
</evidence>
<dbReference type="Gene3D" id="3.80.10.10">
    <property type="entry name" value="Ribonuclease Inhibitor"/>
    <property type="match status" value="2"/>
</dbReference>
<evidence type="ECO:0000259" key="17">
    <source>
        <dbReference type="PROSITE" id="PS50011"/>
    </source>
</evidence>
<evidence type="ECO:0000256" key="13">
    <source>
        <dbReference type="ARBA" id="ARBA00047899"/>
    </source>
</evidence>
<dbReference type="InterPro" id="IPR032675">
    <property type="entry name" value="LRR_dom_sf"/>
</dbReference>
<name>A0A314ZU12_PRUYE</name>
<feature type="binding site" evidence="15">
    <location>
        <position position="535"/>
    </location>
    <ligand>
        <name>ATP</name>
        <dbReference type="ChEBI" id="CHEBI:30616"/>
    </ligand>
</feature>
<dbReference type="Pfam" id="PF00560">
    <property type="entry name" value="LRR_1"/>
    <property type="match status" value="6"/>
</dbReference>
<evidence type="ECO:0000256" key="2">
    <source>
        <dbReference type="ARBA" id="ARBA00012513"/>
    </source>
</evidence>
<dbReference type="PROSITE" id="PS00107">
    <property type="entry name" value="PROTEIN_KINASE_ATP"/>
    <property type="match status" value="1"/>
</dbReference>
<evidence type="ECO:0000256" key="12">
    <source>
        <dbReference type="ARBA" id="ARBA00023136"/>
    </source>
</evidence>
<dbReference type="SUPFAM" id="SSF52058">
    <property type="entry name" value="L domain-like"/>
    <property type="match status" value="1"/>
</dbReference>
<dbReference type="OrthoDB" id="1164632at2759"/>
<dbReference type="InterPro" id="IPR001611">
    <property type="entry name" value="Leu-rich_rpt"/>
</dbReference>
<evidence type="ECO:0000256" key="11">
    <source>
        <dbReference type="ARBA" id="ARBA00022989"/>
    </source>
</evidence>
<dbReference type="SMART" id="SM00369">
    <property type="entry name" value="LRR_TYP"/>
    <property type="match status" value="10"/>
</dbReference>
<dbReference type="InterPro" id="IPR000719">
    <property type="entry name" value="Prot_kinase_dom"/>
</dbReference>
<keyword evidence="5" id="KW-0808">Transferase</keyword>
<comment type="catalytic activity">
    <reaction evidence="13">
        <text>L-threonyl-[protein] + ATP = O-phospho-L-threonyl-[protein] + ADP + H(+)</text>
        <dbReference type="Rhea" id="RHEA:46608"/>
        <dbReference type="Rhea" id="RHEA-COMP:11060"/>
        <dbReference type="Rhea" id="RHEA-COMP:11605"/>
        <dbReference type="ChEBI" id="CHEBI:15378"/>
        <dbReference type="ChEBI" id="CHEBI:30013"/>
        <dbReference type="ChEBI" id="CHEBI:30616"/>
        <dbReference type="ChEBI" id="CHEBI:61977"/>
        <dbReference type="ChEBI" id="CHEBI:456216"/>
        <dbReference type="EC" id="2.7.11.1"/>
    </reaction>
</comment>
<evidence type="ECO:0000256" key="9">
    <source>
        <dbReference type="ARBA" id="ARBA00022777"/>
    </source>
</evidence>
<proteinExistence type="predicted"/>
<evidence type="ECO:0000313" key="18">
    <source>
        <dbReference type="EMBL" id="PQQ21843.1"/>
    </source>
</evidence>
<dbReference type="InterPro" id="IPR051809">
    <property type="entry name" value="Plant_receptor-like_S/T_kinase"/>
</dbReference>
<dbReference type="GO" id="GO:0005524">
    <property type="term" value="F:ATP binding"/>
    <property type="evidence" value="ECO:0007669"/>
    <property type="project" value="UniProtKB-UniRule"/>
</dbReference>
<keyword evidence="7" id="KW-0677">Repeat</keyword>
<dbReference type="PROSITE" id="PS00108">
    <property type="entry name" value="PROTEIN_KINASE_ST"/>
    <property type="match status" value="1"/>
</dbReference>
<dbReference type="PROSITE" id="PS50011">
    <property type="entry name" value="PROTEIN_KINASE_DOM"/>
    <property type="match status" value="1"/>
</dbReference>
<comment type="caution">
    <text evidence="18">The sequence shown here is derived from an EMBL/GenBank/DDBJ whole genome shotgun (WGS) entry which is preliminary data.</text>
</comment>
<dbReference type="InterPro" id="IPR017441">
    <property type="entry name" value="Protein_kinase_ATP_BS"/>
</dbReference>
<keyword evidence="11 16" id="KW-1133">Transmembrane helix</keyword>
<keyword evidence="12 16" id="KW-0472">Membrane</keyword>
<keyword evidence="8 15" id="KW-0547">Nucleotide-binding</keyword>
<keyword evidence="18" id="KW-0675">Receptor</keyword>
<dbReference type="PANTHER" id="PTHR27008">
    <property type="entry name" value="OS04G0122200 PROTEIN"/>
    <property type="match status" value="1"/>
</dbReference>
<dbReference type="FunFam" id="1.10.510.10:FF:001023">
    <property type="entry name" value="Os07g0541700 protein"/>
    <property type="match status" value="1"/>
</dbReference>
<keyword evidence="3" id="KW-0723">Serine/threonine-protein kinase</keyword>
<feature type="domain" description="Protein kinase" evidence="17">
    <location>
        <begin position="507"/>
        <end position="703"/>
    </location>
</feature>
<accession>A0A314ZU12</accession>
<evidence type="ECO:0000256" key="3">
    <source>
        <dbReference type="ARBA" id="ARBA00022527"/>
    </source>
</evidence>
<organism evidence="18 19">
    <name type="scientific">Prunus yedoensis var. nudiflora</name>
    <dbReference type="NCBI Taxonomy" id="2094558"/>
    <lineage>
        <taxon>Eukaryota</taxon>
        <taxon>Viridiplantae</taxon>
        <taxon>Streptophyta</taxon>
        <taxon>Embryophyta</taxon>
        <taxon>Tracheophyta</taxon>
        <taxon>Spermatophyta</taxon>
        <taxon>Magnoliopsida</taxon>
        <taxon>eudicotyledons</taxon>
        <taxon>Gunneridae</taxon>
        <taxon>Pentapetalae</taxon>
        <taxon>rosids</taxon>
        <taxon>fabids</taxon>
        <taxon>Rosales</taxon>
        <taxon>Rosaceae</taxon>
        <taxon>Amygdaloideae</taxon>
        <taxon>Amygdaleae</taxon>
        <taxon>Prunus</taxon>
    </lineage>
</organism>
<reference evidence="18 19" key="1">
    <citation type="submission" date="2018-02" db="EMBL/GenBank/DDBJ databases">
        <title>Draft genome of wild Prunus yedoensis var. nudiflora.</title>
        <authorList>
            <person name="Baek S."/>
            <person name="Kim J.-H."/>
            <person name="Choi K."/>
            <person name="Kim G.-B."/>
            <person name="Cho A."/>
            <person name="Jang H."/>
            <person name="Shin C.-H."/>
            <person name="Yu H.-J."/>
            <person name="Mun J.-H."/>
        </authorList>
    </citation>
    <scope>NUCLEOTIDE SEQUENCE [LARGE SCALE GENOMIC DNA]</scope>
    <source>
        <strain evidence="19">cv. Jeju island</strain>
        <tissue evidence="18">Leaf</tissue>
    </source>
</reference>
<feature type="transmembrane region" description="Helical" evidence="16">
    <location>
        <begin position="449"/>
        <end position="472"/>
    </location>
</feature>
<dbReference type="GO" id="GO:0016020">
    <property type="term" value="C:membrane"/>
    <property type="evidence" value="ECO:0007669"/>
    <property type="project" value="UniProtKB-SubCell"/>
</dbReference>
<keyword evidence="4" id="KW-0433">Leucine-rich repeat</keyword>
<dbReference type="InterPro" id="IPR008271">
    <property type="entry name" value="Ser/Thr_kinase_AS"/>
</dbReference>
<dbReference type="Gene3D" id="3.30.200.20">
    <property type="entry name" value="Phosphorylase Kinase, domain 1"/>
    <property type="match status" value="1"/>
</dbReference>